<reference evidence="6 7" key="1">
    <citation type="submission" date="2020-02" db="EMBL/GenBank/DDBJ databases">
        <title>Shewanella WXL01 sp. nov., a marine bacterium isolated from green algae in Luhuitou Fringing Reef (Northern South China Sea).</title>
        <authorList>
            <person name="Wang X."/>
        </authorList>
    </citation>
    <scope>NUCLEOTIDE SEQUENCE [LARGE SCALE GENOMIC DNA]</scope>
    <source>
        <strain evidence="6 7">MCCC 1A01895</strain>
    </source>
</reference>
<dbReference type="InterPro" id="IPR029058">
    <property type="entry name" value="AB_hydrolase_fold"/>
</dbReference>
<keyword evidence="3" id="KW-0732">Signal</keyword>
<name>A0ABS5I1T0_9GAMM</name>
<sequence length="549" mass="60230">MFRLLSTFLITLSLTACGGSGLDNTKTSTPEKTATTTTDKPLTSAPNKKTTDTPNKSVTTTESVVETISISPTMAKAHCPSGFSCDMLSVPKDYADADAGKVNVFYGVHKATDTANRIGVLMMNFGGPGSETVQQAGIMVSQLFPKAITAHFDIVALDARGSGYSVYADRLSSCTEDKNCNTLLPKIAPFMGTNTIVKDFDQLRQHLKEDTVSFLGYSYGTAIGAIYAHDYPKNVRALVLDGPIDPSAQNYAQTNVGNAAGADKIATYRLETPVRKANIIKLDKYLRKNDDYVYFVNHGQDQGYHSISTSAMNVLMESLSGDESRVPWSILQHALFNIADNYVNNKFLSYSYAKEDPDKRLRESQRMAQMFKAVTCRDERQPVSAAELSLMTAKFDAASAIYGWRMQERSSMCIDTGIANDPTPDITHMDSVLPASLQVLVIAGQYDPNTPYVWSDAMMQSFGRNASRITVNNLVQHTFSFHNDAKLKQVDNLTTAYLLHPENRIANTQVDYLAADEPVTGHANEPAILAPRVVHPAQQVTSVLNRLHL</sequence>
<feature type="signal peptide" evidence="3">
    <location>
        <begin position="1"/>
        <end position="18"/>
    </location>
</feature>
<dbReference type="Pfam" id="PF08386">
    <property type="entry name" value="Abhydrolase_4"/>
    <property type="match status" value="1"/>
</dbReference>
<dbReference type="Proteomes" id="UP000811844">
    <property type="component" value="Unassembled WGS sequence"/>
</dbReference>
<dbReference type="SUPFAM" id="SSF53474">
    <property type="entry name" value="alpha/beta-Hydrolases"/>
    <property type="match status" value="1"/>
</dbReference>
<evidence type="ECO:0000259" key="5">
    <source>
        <dbReference type="Pfam" id="PF08386"/>
    </source>
</evidence>
<keyword evidence="7" id="KW-1185">Reference proteome</keyword>
<feature type="domain" description="AB hydrolase-1" evidence="4">
    <location>
        <begin position="123"/>
        <end position="248"/>
    </location>
</feature>
<feature type="domain" description="Peptidase S33 tripeptidyl aminopeptidase-like C-terminal" evidence="5">
    <location>
        <begin position="409"/>
        <end position="502"/>
    </location>
</feature>
<evidence type="ECO:0000256" key="1">
    <source>
        <dbReference type="ARBA" id="ARBA00021843"/>
    </source>
</evidence>
<accession>A0ABS5I1T0</accession>
<dbReference type="PANTHER" id="PTHR43722:SF1">
    <property type="entry name" value="PROLINE IMINOPEPTIDASE"/>
    <property type="match status" value="1"/>
</dbReference>
<comment type="caution">
    <text evidence="6">The sequence shown here is derived from an EMBL/GenBank/DDBJ whole genome shotgun (WGS) entry which is preliminary data.</text>
</comment>
<dbReference type="Pfam" id="PF00561">
    <property type="entry name" value="Abhydrolase_1"/>
    <property type="match status" value="1"/>
</dbReference>
<gene>
    <name evidence="6" type="ORF">G3R48_08170</name>
</gene>
<feature type="region of interest" description="Disordered" evidence="2">
    <location>
        <begin position="21"/>
        <end position="60"/>
    </location>
</feature>
<protein>
    <recommendedName>
        <fullName evidence="1">Proline iminopeptidase</fullName>
    </recommendedName>
</protein>
<evidence type="ECO:0000313" key="6">
    <source>
        <dbReference type="EMBL" id="MBR9727959.1"/>
    </source>
</evidence>
<dbReference type="EMBL" id="JAAIKR010000006">
    <property type="protein sequence ID" value="MBR9727959.1"/>
    <property type="molecule type" value="Genomic_DNA"/>
</dbReference>
<dbReference type="Gene3D" id="3.40.50.1820">
    <property type="entry name" value="alpha/beta hydrolase"/>
    <property type="match status" value="1"/>
</dbReference>
<dbReference type="InterPro" id="IPR013595">
    <property type="entry name" value="Pept_S33_TAP-like_C"/>
</dbReference>
<evidence type="ECO:0000256" key="2">
    <source>
        <dbReference type="SAM" id="MobiDB-lite"/>
    </source>
</evidence>
<dbReference type="PROSITE" id="PS51257">
    <property type="entry name" value="PROKAR_LIPOPROTEIN"/>
    <property type="match status" value="1"/>
</dbReference>
<evidence type="ECO:0000256" key="3">
    <source>
        <dbReference type="SAM" id="SignalP"/>
    </source>
</evidence>
<proteinExistence type="predicted"/>
<dbReference type="RefSeq" id="WP_153664361.1">
    <property type="nucleotide sequence ID" value="NZ_JAAIKR010000006.1"/>
</dbReference>
<evidence type="ECO:0000313" key="7">
    <source>
        <dbReference type="Proteomes" id="UP000811844"/>
    </source>
</evidence>
<organism evidence="6 7">
    <name type="scientific">Shewanella intestini</name>
    <dbReference type="NCBI Taxonomy" id="2017544"/>
    <lineage>
        <taxon>Bacteria</taxon>
        <taxon>Pseudomonadati</taxon>
        <taxon>Pseudomonadota</taxon>
        <taxon>Gammaproteobacteria</taxon>
        <taxon>Alteromonadales</taxon>
        <taxon>Shewanellaceae</taxon>
        <taxon>Shewanella</taxon>
    </lineage>
</organism>
<dbReference type="PANTHER" id="PTHR43722">
    <property type="entry name" value="PROLINE IMINOPEPTIDASE"/>
    <property type="match status" value="1"/>
</dbReference>
<dbReference type="InterPro" id="IPR000073">
    <property type="entry name" value="AB_hydrolase_1"/>
</dbReference>
<evidence type="ECO:0000259" key="4">
    <source>
        <dbReference type="Pfam" id="PF00561"/>
    </source>
</evidence>
<dbReference type="GO" id="GO:0016787">
    <property type="term" value="F:hydrolase activity"/>
    <property type="evidence" value="ECO:0007669"/>
    <property type="project" value="UniProtKB-KW"/>
</dbReference>
<keyword evidence="6" id="KW-0378">Hydrolase</keyword>
<feature type="compositionally biased region" description="Low complexity" evidence="2">
    <location>
        <begin position="25"/>
        <end position="46"/>
    </location>
</feature>
<feature type="chain" id="PRO_5047408683" description="Proline iminopeptidase" evidence="3">
    <location>
        <begin position="19"/>
        <end position="549"/>
    </location>
</feature>
<dbReference type="InterPro" id="IPR005944">
    <property type="entry name" value="Pro_iminopeptidase"/>
</dbReference>